<dbReference type="RefSeq" id="WP_176757559.1">
    <property type="nucleotide sequence ID" value="NZ_FMWK01000001.1"/>
</dbReference>
<dbReference type="Gene3D" id="1.10.260.40">
    <property type="entry name" value="lambda repressor-like DNA-binding domains"/>
    <property type="match status" value="1"/>
</dbReference>
<accession>A0A1G5RPR4</accession>
<dbReference type="GO" id="GO:0003677">
    <property type="term" value="F:DNA binding"/>
    <property type="evidence" value="ECO:0007669"/>
    <property type="project" value="InterPro"/>
</dbReference>
<name>A0A1G5RPR4_PSEXY</name>
<dbReference type="CDD" id="cd00093">
    <property type="entry name" value="HTH_XRE"/>
    <property type="match status" value="1"/>
</dbReference>
<protein>
    <submittedName>
        <fullName evidence="2">Helix-turn-helix</fullName>
    </submittedName>
</protein>
<dbReference type="EMBL" id="FMWK01000001">
    <property type="protein sequence ID" value="SCZ76115.1"/>
    <property type="molecule type" value="Genomic_DNA"/>
</dbReference>
<proteinExistence type="predicted"/>
<dbReference type="SUPFAM" id="SSF47413">
    <property type="entry name" value="lambda repressor-like DNA-binding domains"/>
    <property type="match status" value="1"/>
</dbReference>
<evidence type="ECO:0000313" key="3">
    <source>
        <dbReference type="Proteomes" id="UP000199428"/>
    </source>
</evidence>
<evidence type="ECO:0000259" key="1">
    <source>
        <dbReference type="PROSITE" id="PS50943"/>
    </source>
</evidence>
<dbReference type="AlphaFoldDB" id="A0A1G5RPR4"/>
<reference evidence="2 3" key="1">
    <citation type="submission" date="2016-10" db="EMBL/GenBank/DDBJ databases">
        <authorList>
            <person name="de Groot N.N."/>
        </authorList>
    </citation>
    <scope>NUCLEOTIDE SEQUENCE [LARGE SCALE GENOMIC DNA]</scope>
    <source>
        <strain evidence="2 3">DSM 10317</strain>
    </source>
</reference>
<feature type="domain" description="HTH cro/C1-type" evidence="1">
    <location>
        <begin position="13"/>
        <end position="62"/>
    </location>
</feature>
<dbReference type="Pfam" id="PF01381">
    <property type="entry name" value="HTH_3"/>
    <property type="match status" value="1"/>
</dbReference>
<dbReference type="Proteomes" id="UP000199428">
    <property type="component" value="Unassembled WGS sequence"/>
</dbReference>
<dbReference type="SMART" id="SM00530">
    <property type="entry name" value="HTH_XRE"/>
    <property type="match status" value="1"/>
</dbReference>
<dbReference type="InterPro" id="IPR001387">
    <property type="entry name" value="Cro/C1-type_HTH"/>
</dbReference>
<organism evidence="2 3">
    <name type="scientific">Pseudobutyrivibrio xylanivorans</name>
    <dbReference type="NCBI Taxonomy" id="185007"/>
    <lineage>
        <taxon>Bacteria</taxon>
        <taxon>Bacillati</taxon>
        <taxon>Bacillota</taxon>
        <taxon>Clostridia</taxon>
        <taxon>Lachnospirales</taxon>
        <taxon>Lachnospiraceae</taxon>
        <taxon>Pseudobutyrivibrio</taxon>
    </lineage>
</organism>
<gene>
    <name evidence="2" type="ORF">SAMN02910350_00087</name>
</gene>
<sequence length="103" mass="11587">MGNKNEHIFQVMKEKGITQKQLSKMTGISESTISDWKTKGKVPGIDKIMLVSKAIGVSPNELLRGESEPLDVNEIIRMLEGLDLKDKKYLLAYLKGVLKDIDR</sequence>
<dbReference type="PROSITE" id="PS50943">
    <property type="entry name" value="HTH_CROC1"/>
    <property type="match status" value="1"/>
</dbReference>
<evidence type="ECO:0000313" key="2">
    <source>
        <dbReference type="EMBL" id="SCZ76115.1"/>
    </source>
</evidence>
<dbReference type="InterPro" id="IPR010982">
    <property type="entry name" value="Lambda_DNA-bd_dom_sf"/>
</dbReference>